<gene>
    <name evidence="3" type="ORF">LITE_LOCUS33187</name>
</gene>
<name>A0AAV0NGR3_9ROSI</name>
<comment type="caution">
    <text evidence="3">The sequence shown here is derived from an EMBL/GenBank/DDBJ whole genome shotgun (WGS) entry which is preliminary data.</text>
</comment>
<dbReference type="Proteomes" id="UP001154282">
    <property type="component" value="Unassembled WGS sequence"/>
</dbReference>
<feature type="domain" description="NB-ARC" evidence="2">
    <location>
        <begin position="7"/>
        <end position="50"/>
    </location>
</feature>
<reference evidence="3" key="1">
    <citation type="submission" date="2022-08" db="EMBL/GenBank/DDBJ databases">
        <authorList>
            <person name="Gutierrez-Valencia J."/>
        </authorList>
    </citation>
    <scope>NUCLEOTIDE SEQUENCE</scope>
</reference>
<dbReference type="EMBL" id="CAMGYJ010000008">
    <property type="protein sequence ID" value="CAI0457598.1"/>
    <property type="molecule type" value="Genomic_DNA"/>
</dbReference>
<dbReference type="GO" id="GO:0043531">
    <property type="term" value="F:ADP binding"/>
    <property type="evidence" value="ECO:0007669"/>
    <property type="project" value="InterPro"/>
</dbReference>
<evidence type="ECO:0000313" key="4">
    <source>
        <dbReference type="Proteomes" id="UP001154282"/>
    </source>
</evidence>
<dbReference type="InterPro" id="IPR002182">
    <property type="entry name" value="NB-ARC"/>
</dbReference>
<sequence>MSDCKENVVSVVPIVGIGGLGKTTLAQLVYNDERVKSCFEVAVWSKKHMLQLHDAVLASLLRFLMNGARVLAHVATYPGDVSKPR</sequence>
<dbReference type="PANTHER" id="PTHR36766:SF40">
    <property type="entry name" value="DISEASE RESISTANCE PROTEIN RGA3"/>
    <property type="match status" value="1"/>
</dbReference>
<proteinExistence type="predicted"/>
<dbReference type="Pfam" id="PF00931">
    <property type="entry name" value="NB-ARC"/>
    <property type="match status" value="1"/>
</dbReference>
<dbReference type="AlphaFoldDB" id="A0AAV0NGR3"/>
<organism evidence="3 4">
    <name type="scientific">Linum tenue</name>
    <dbReference type="NCBI Taxonomy" id="586396"/>
    <lineage>
        <taxon>Eukaryota</taxon>
        <taxon>Viridiplantae</taxon>
        <taxon>Streptophyta</taxon>
        <taxon>Embryophyta</taxon>
        <taxon>Tracheophyta</taxon>
        <taxon>Spermatophyta</taxon>
        <taxon>Magnoliopsida</taxon>
        <taxon>eudicotyledons</taxon>
        <taxon>Gunneridae</taxon>
        <taxon>Pentapetalae</taxon>
        <taxon>rosids</taxon>
        <taxon>fabids</taxon>
        <taxon>Malpighiales</taxon>
        <taxon>Linaceae</taxon>
        <taxon>Linum</taxon>
    </lineage>
</organism>
<dbReference type="PANTHER" id="PTHR36766">
    <property type="entry name" value="PLANT BROAD-SPECTRUM MILDEW RESISTANCE PROTEIN RPW8"/>
    <property type="match status" value="1"/>
</dbReference>
<evidence type="ECO:0000313" key="3">
    <source>
        <dbReference type="EMBL" id="CAI0457598.1"/>
    </source>
</evidence>
<dbReference type="SUPFAM" id="SSF52540">
    <property type="entry name" value="P-loop containing nucleoside triphosphate hydrolases"/>
    <property type="match status" value="1"/>
</dbReference>
<dbReference type="Gene3D" id="3.40.50.300">
    <property type="entry name" value="P-loop containing nucleotide triphosphate hydrolases"/>
    <property type="match status" value="1"/>
</dbReference>
<keyword evidence="4" id="KW-1185">Reference proteome</keyword>
<evidence type="ECO:0000259" key="2">
    <source>
        <dbReference type="Pfam" id="PF00931"/>
    </source>
</evidence>
<dbReference type="GO" id="GO:0006952">
    <property type="term" value="P:defense response"/>
    <property type="evidence" value="ECO:0007669"/>
    <property type="project" value="UniProtKB-KW"/>
</dbReference>
<keyword evidence="1" id="KW-0611">Plant defense</keyword>
<accession>A0AAV0NGR3</accession>
<protein>
    <recommendedName>
        <fullName evidence="2">NB-ARC domain-containing protein</fullName>
    </recommendedName>
</protein>
<evidence type="ECO:0000256" key="1">
    <source>
        <dbReference type="ARBA" id="ARBA00022821"/>
    </source>
</evidence>
<dbReference type="InterPro" id="IPR027417">
    <property type="entry name" value="P-loop_NTPase"/>
</dbReference>